<keyword evidence="4" id="KW-0472">Membrane</keyword>
<comment type="caution">
    <text evidence="6">The sequence shown here is derived from an EMBL/GenBank/DDBJ whole genome shotgun (WGS) entry which is preliminary data.</text>
</comment>
<dbReference type="InterPro" id="IPR003594">
    <property type="entry name" value="HATPase_dom"/>
</dbReference>
<dbReference type="SUPFAM" id="SSF55874">
    <property type="entry name" value="ATPase domain of HSP90 chaperone/DNA topoisomerase II/histidine kinase"/>
    <property type="match status" value="1"/>
</dbReference>
<evidence type="ECO:0000313" key="7">
    <source>
        <dbReference type="Proteomes" id="UP000618319"/>
    </source>
</evidence>
<dbReference type="InterPro" id="IPR036097">
    <property type="entry name" value="HisK_dim/P_sf"/>
</dbReference>
<dbReference type="SMART" id="SM00387">
    <property type="entry name" value="HATPase_c"/>
    <property type="match status" value="1"/>
</dbReference>
<dbReference type="InterPro" id="IPR005467">
    <property type="entry name" value="His_kinase_dom"/>
</dbReference>
<dbReference type="InterPro" id="IPR003661">
    <property type="entry name" value="HisK_dim/P_dom"/>
</dbReference>
<dbReference type="CDD" id="cd00075">
    <property type="entry name" value="HATPase"/>
    <property type="match status" value="1"/>
</dbReference>
<proteinExistence type="predicted"/>
<feature type="domain" description="Histidine kinase" evidence="5">
    <location>
        <begin position="823"/>
        <end position="1036"/>
    </location>
</feature>
<keyword evidence="6" id="KW-0808">Transferase</keyword>
<keyword evidence="6" id="KW-0418">Kinase</keyword>
<keyword evidence="7" id="KW-1185">Reference proteome</keyword>
<dbReference type="PRINTS" id="PR00344">
    <property type="entry name" value="BCTRLSENSOR"/>
</dbReference>
<dbReference type="Pfam" id="PF07495">
    <property type="entry name" value="Y_Y_Y"/>
    <property type="match status" value="1"/>
</dbReference>
<evidence type="ECO:0000259" key="5">
    <source>
        <dbReference type="PROSITE" id="PS50109"/>
    </source>
</evidence>
<dbReference type="InterPro" id="IPR015943">
    <property type="entry name" value="WD40/YVTN_repeat-like_dom_sf"/>
</dbReference>
<keyword evidence="4" id="KW-1133">Transmembrane helix</keyword>
<dbReference type="SUPFAM" id="SSF63829">
    <property type="entry name" value="Calcium-dependent phosphotriesterase"/>
    <property type="match status" value="1"/>
</dbReference>
<dbReference type="Pfam" id="PF07494">
    <property type="entry name" value="Reg_prop"/>
    <property type="match status" value="6"/>
</dbReference>
<accession>A0ABR9T9F1</accession>
<evidence type="ECO:0000256" key="2">
    <source>
        <dbReference type="ARBA" id="ARBA00012438"/>
    </source>
</evidence>
<protein>
    <recommendedName>
        <fullName evidence="2">histidine kinase</fullName>
        <ecNumber evidence="2">2.7.13.3</ecNumber>
    </recommendedName>
</protein>
<dbReference type="PROSITE" id="PS50109">
    <property type="entry name" value="HIS_KIN"/>
    <property type="match status" value="1"/>
</dbReference>
<dbReference type="SUPFAM" id="SSF47384">
    <property type="entry name" value="Homodimeric domain of signal transducing histidine kinase"/>
    <property type="match status" value="1"/>
</dbReference>
<dbReference type="RefSeq" id="WP_196939884.1">
    <property type="nucleotide sequence ID" value="NZ_MU158690.1"/>
</dbReference>
<dbReference type="Gene3D" id="3.30.565.10">
    <property type="entry name" value="Histidine kinase-like ATPase, C-terminal domain"/>
    <property type="match status" value="1"/>
</dbReference>
<dbReference type="Gene3D" id="2.130.10.10">
    <property type="entry name" value="YVTN repeat-like/Quinoprotein amine dehydrogenase"/>
    <property type="match status" value="2"/>
</dbReference>
<organism evidence="6 7">
    <name type="scientific">Sphingobacterium pedocola</name>
    <dbReference type="NCBI Taxonomy" id="2082722"/>
    <lineage>
        <taxon>Bacteria</taxon>
        <taxon>Pseudomonadati</taxon>
        <taxon>Bacteroidota</taxon>
        <taxon>Sphingobacteriia</taxon>
        <taxon>Sphingobacteriales</taxon>
        <taxon>Sphingobacteriaceae</taxon>
        <taxon>Sphingobacterium</taxon>
    </lineage>
</organism>
<evidence type="ECO:0000313" key="6">
    <source>
        <dbReference type="EMBL" id="MBE8721971.1"/>
    </source>
</evidence>
<reference evidence="6 7" key="1">
    <citation type="submission" date="2018-02" db="EMBL/GenBank/DDBJ databases">
        <title>Sphingobacterium KA21.</title>
        <authorList>
            <person name="Vasarhelyi B.M."/>
            <person name="Deshmukh S."/>
            <person name="Balint B."/>
            <person name="Kukolya J."/>
        </authorList>
    </citation>
    <scope>NUCLEOTIDE SEQUENCE [LARGE SCALE GENOMIC DNA]</scope>
    <source>
        <strain evidence="6 7">Ka21</strain>
    </source>
</reference>
<dbReference type="SUPFAM" id="SSF50998">
    <property type="entry name" value="Quinoprotein alcohol dehydrogenase-like"/>
    <property type="match status" value="1"/>
</dbReference>
<evidence type="ECO:0000256" key="4">
    <source>
        <dbReference type="SAM" id="Phobius"/>
    </source>
</evidence>
<dbReference type="Proteomes" id="UP000618319">
    <property type="component" value="Unassembled WGS sequence"/>
</dbReference>
<name>A0ABR9T9F1_9SPHI</name>
<dbReference type="InterPro" id="IPR036890">
    <property type="entry name" value="HATPase_C_sf"/>
</dbReference>
<keyword evidence="3" id="KW-0597">Phosphoprotein</keyword>
<dbReference type="PANTHER" id="PTHR43547">
    <property type="entry name" value="TWO-COMPONENT HISTIDINE KINASE"/>
    <property type="match status" value="1"/>
</dbReference>
<dbReference type="InterPro" id="IPR013783">
    <property type="entry name" value="Ig-like_fold"/>
</dbReference>
<feature type="transmembrane region" description="Helical" evidence="4">
    <location>
        <begin position="772"/>
        <end position="790"/>
    </location>
</feature>
<dbReference type="Pfam" id="PF02518">
    <property type="entry name" value="HATPase_c"/>
    <property type="match status" value="1"/>
</dbReference>
<keyword evidence="4" id="KW-0812">Transmembrane</keyword>
<dbReference type="InterPro" id="IPR011047">
    <property type="entry name" value="Quinoprotein_ADH-like_sf"/>
</dbReference>
<evidence type="ECO:0000256" key="3">
    <source>
        <dbReference type="ARBA" id="ARBA00022553"/>
    </source>
</evidence>
<dbReference type="InterPro" id="IPR004358">
    <property type="entry name" value="Sig_transdc_His_kin-like_C"/>
</dbReference>
<comment type="catalytic activity">
    <reaction evidence="1">
        <text>ATP + protein L-histidine = ADP + protein N-phospho-L-histidine.</text>
        <dbReference type="EC" id="2.7.13.3"/>
    </reaction>
</comment>
<dbReference type="GO" id="GO:0016301">
    <property type="term" value="F:kinase activity"/>
    <property type="evidence" value="ECO:0007669"/>
    <property type="project" value="UniProtKB-KW"/>
</dbReference>
<sequence>MRIHTIILFFSLFYFSPGYSQKYYFNHYKVDQGLSNNSIRCAVQDEDKFLWFGTKNGLNRFDGNNFKIYQSDLTNPDEIGSNFIRNLLIDKNRTIWVGTDQGIYLFDKEKEQFNTFNHDITGEVLAIEKDKNDEIWFIANLKLYHYSPVSKKVRQLTSPKDFLVYALTIDKDGNTWYANHKGILTCVQDKRSINLNQAIGTKDMWVQKLYTDQEGYLLIGTRGSGLLRVSPKDLSVDCLLMKDIEGDPIFVRDILHLNHNYWLATESGVFIYDTNTSSVRHLYHENDNPWSLSDNAIYTLCADHEGGVWIGAYFGGINYCHPQMDLFEKIFPRYQKDALTGNAVREIVEDAYNNIWIGTEDEGLNCWNPALGTFDHYGTREGLSHDNIHGLLLVGDTLCIGTFDRGLDLFDVHQRKIIGHYDSYNTDGKLGNNFVSHIRRTRGGTIYLATGRGLYTFDIHTETFSRVEEVPTHIFYTNIFEDSQGNIWLGTWRDGLVNYNPKTGETRRYMRNPNQPYSLNSNRVNYIYETRGGEIWVATENGIAILANNKADFRRLTTLDGLPSNQILALTEDDFNIVWISTSHGLVSYDTQKKSLKIYNKERGIIGLQFNYNSVFRDHNHFVYFGASGGMIRFNPAAIIKHPFPKQVPIYLTGLQVQHKEVSASTPNAILDTAIAYTRALRLSHEQSTFSIEFAAITFLSPQSKVYRYKLEGYDKDWITLKNSNTAYFTQVPAGKYTLRVQLAEIDGTPLSLERNLEITIRPSIWLSPSAYFVYGAAVLAMILYMIWSYDRRIEEKNRKRLEALKLHRERALYKAKIDFFTGITHDIKTPLTLIKAPLDKIISTVGADSPLMRLLETIQRNTNKLVLMTTQLLDFRKIESNGFKLYFTPMYINQVLKEIVEENRPLITYRQLTLSLQLGAPEPLLLDKETVSKIISNLLDNAIKYSQQNIHISTELIPENQVCITFKNDGNLIPKDEIAHLFKPFYRAKAHVGKVEGTGLGLSLARSLTELHGGTLIMRTEERENIFVLKLPLLADSNKSCRPG</sequence>
<dbReference type="Pfam" id="PF00512">
    <property type="entry name" value="HisKA"/>
    <property type="match status" value="1"/>
</dbReference>
<evidence type="ECO:0000256" key="1">
    <source>
        <dbReference type="ARBA" id="ARBA00000085"/>
    </source>
</evidence>
<dbReference type="CDD" id="cd00082">
    <property type="entry name" value="HisKA"/>
    <property type="match status" value="1"/>
</dbReference>
<dbReference type="SMART" id="SM00388">
    <property type="entry name" value="HisKA"/>
    <property type="match status" value="1"/>
</dbReference>
<dbReference type="Gene3D" id="2.60.40.10">
    <property type="entry name" value="Immunoglobulins"/>
    <property type="match status" value="1"/>
</dbReference>
<dbReference type="EC" id="2.7.13.3" evidence="2"/>
<dbReference type="InterPro" id="IPR011110">
    <property type="entry name" value="Reg_prop"/>
</dbReference>
<dbReference type="EMBL" id="PSKQ01000022">
    <property type="protein sequence ID" value="MBE8721971.1"/>
    <property type="molecule type" value="Genomic_DNA"/>
</dbReference>
<dbReference type="Gene3D" id="1.10.287.130">
    <property type="match status" value="1"/>
</dbReference>
<dbReference type="PANTHER" id="PTHR43547:SF2">
    <property type="entry name" value="HYBRID SIGNAL TRANSDUCTION HISTIDINE KINASE C"/>
    <property type="match status" value="1"/>
</dbReference>
<gene>
    <name evidence="6" type="ORF">C4F40_14675</name>
</gene>
<dbReference type="InterPro" id="IPR011123">
    <property type="entry name" value="Y_Y_Y"/>
</dbReference>